<protein>
    <submittedName>
        <fullName evidence="2">Uncharacterized protein</fullName>
    </submittedName>
</protein>
<dbReference type="AlphaFoldDB" id="A0A2U0TAH0"/>
<gene>
    <name evidence="2" type="ORF">C8D76_103130</name>
</gene>
<keyword evidence="3" id="KW-1185">Reference proteome</keyword>
<evidence type="ECO:0000313" key="3">
    <source>
        <dbReference type="Proteomes" id="UP000245909"/>
    </source>
</evidence>
<accession>A0A2U0TAH0</accession>
<evidence type="ECO:0000313" key="2">
    <source>
        <dbReference type="EMBL" id="PVX40557.1"/>
    </source>
</evidence>
<comment type="caution">
    <text evidence="2">The sequence shown here is derived from an EMBL/GenBank/DDBJ whole genome shotgun (WGS) entry which is preliminary data.</text>
</comment>
<organism evidence="2 3">
    <name type="scientific">Alitibacter langaaensis DSM 22999</name>
    <dbReference type="NCBI Taxonomy" id="1122935"/>
    <lineage>
        <taxon>Bacteria</taxon>
        <taxon>Pseudomonadati</taxon>
        <taxon>Pseudomonadota</taxon>
        <taxon>Gammaproteobacteria</taxon>
        <taxon>Pasteurellales</taxon>
        <taxon>Pasteurellaceae</taxon>
        <taxon>Alitibacter</taxon>
    </lineage>
</organism>
<sequence>MKRNIRQLLAWPFAVVAMTTFVLMLTIRYIGYLLIYPAGFLIAIVTLVRDGKWECKQVILGFKEMFGGL</sequence>
<keyword evidence="1" id="KW-0812">Transmembrane</keyword>
<dbReference type="EMBL" id="QENU01000003">
    <property type="protein sequence ID" value="PVX40557.1"/>
    <property type="molecule type" value="Genomic_DNA"/>
</dbReference>
<reference evidence="2 3" key="1">
    <citation type="submission" date="2018-05" db="EMBL/GenBank/DDBJ databases">
        <title>Genomic Encyclopedia of Type Strains, Phase IV (KMG-IV): sequencing the most valuable type-strain genomes for metagenomic binning, comparative biology and taxonomic classification.</title>
        <authorList>
            <person name="Goeker M."/>
        </authorList>
    </citation>
    <scope>NUCLEOTIDE SEQUENCE [LARGE SCALE GENOMIC DNA]</scope>
    <source>
        <strain evidence="2 3">DSM 22999</strain>
    </source>
</reference>
<proteinExistence type="predicted"/>
<dbReference type="Proteomes" id="UP000245909">
    <property type="component" value="Unassembled WGS sequence"/>
</dbReference>
<dbReference type="OrthoDB" id="5685273at2"/>
<evidence type="ECO:0000256" key="1">
    <source>
        <dbReference type="SAM" id="Phobius"/>
    </source>
</evidence>
<keyword evidence="1" id="KW-0472">Membrane</keyword>
<name>A0A2U0TAH0_9PAST</name>
<dbReference type="RefSeq" id="WP_116631427.1">
    <property type="nucleotide sequence ID" value="NZ_QENU01000003.1"/>
</dbReference>
<feature type="transmembrane region" description="Helical" evidence="1">
    <location>
        <begin position="7"/>
        <end position="24"/>
    </location>
</feature>
<feature type="transmembrane region" description="Helical" evidence="1">
    <location>
        <begin position="30"/>
        <end position="48"/>
    </location>
</feature>
<keyword evidence="1" id="KW-1133">Transmembrane helix</keyword>